<dbReference type="PANTHER" id="PTHR35276">
    <property type="entry name" value="S-ADENOSYL-L-METHIONINE-DEPENDENT METHYLTRANSFERASES SUPERFAMILY PROTEIN"/>
    <property type="match status" value="1"/>
</dbReference>
<dbReference type="Pfam" id="PF06962">
    <property type="entry name" value="rRNA_methylase"/>
    <property type="match status" value="1"/>
</dbReference>
<keyword evidence="2" id="KW-1185">Reference proteome</keyword>
<keyword evidence="1" id="KW-0489">Methyltransferase</keyword>
<organism evidence="1 2">
    <name type="scientific">Aerococcus suis</name>
    <dbReference type="NCBI Taxonomy" id="371602"/>
    <lineage>
        <taxon>Bacteria</taxon>
        <taxon>Bacillati</taxon>
        <taxon>Bacillota</taxon>
        <taxon>Bacilli</taxon>
        <taxon>Lactobacillales</taxon>
        <taxon>Aerococcaceae</taxon>
        <taxon>Aerococcus</taxon>
    </lineage>
</organism>
<sequence>MIANIVQMTHLLLKNHLSPGSNVLDGTVGMGNDTEFLAQLVGKSGTIWGFDIQEEAIISTKHKLANFQGTLHLNQTSHANIDQFIPNMPCLDAAIFNLGYLPKGDKAIITTAQSTIPALEQTLIRLKVGGILLIAAYIGHEGGYEEYQAIKHFLATCPQKEYHIAETQHINQKHQPPRLFIIERRA</sequence>
<dbReference type="STRING" id="371602.SAMN04487984_0099"/>
<gene>
    <name evidence="1" type="ORF">SAMN04487984_0099</name>
</gene>
<evidence type="ECO:0000313" key="1">
    <source>
        <dbReference type="EMBL" id="SMC30231.1"/>
    </source>
</evidence>
<keyword evidence="1" id="KW-0808">Transferase</keyword>
<accession>A0A1W1Y339</accession>
<proteinExistence type="predicted"/>
<dbReference type="EMBL" id="FWXK01000001">
    <property type="protein sequence ID" value="SMC30231.1"/>
    <property type="molecule type" value="Genomic_DNA"/>
</dbReference>
<dbReference type="Proteomes" id="UP000243884">
    <property type="component" value="Unassembled WGS sequence"/>
</dbReference>
<reference evidence="2" key="1">
    <citation type="submission" date="2017-04" db="EMBL/GenBank/DDBJ databases">
        <authorList>
            <person name="Varghese N."/>
            <person name="Submissions S."/>
        </authorList>
    </citation>
    <scope>NUCLEOTIDE SEQUENCE [LARGE SCALE GENOMIC DNA]</scope>
    <source>
        <strain evidence="2">DSM 21500</strain>
    </source>
</reference>
<dbReference type="OrthoDB" id="9792989at2"/>
<dbReference type="SUPFAM" id="SSF53335">
    <property type="entry name" value="S-adenosyl-L-methionine-dependent methyltransferases"/>
    <property type="match status" value="1"/>
</dbReference>
<dbReference type="InterPro" id="IPR029063">
    <property type="entry name" value="SAM-dependent_MTases_sf"/>
</dbReference>
<dbReference type="AlphaFoldDB" id="A0A1W1Y339"/>
<dbReference type="PANTHER" id="PTHR35276:SF1">
    <property type="entry name" value="TRNA (MNM(5)S(2)U34)-METHYLTRANSFERASE, CHLOROPLASTIC"/>
    <property type="match status" value="1"/>
</dbReference>
<dbReference type="GO" id="GO:0008168">
    <property type="term" value="F:methyltransferase activity"/>
    <property type="evidence" value="ECO:0007669"/>
    <property type="project" value="UniProtKB-KW"/>
</dbReference>
<name>A0A1W1Y339_9LACT</name>
<evidence type="ECO:0000313" key="2">
    <source>
        <dbReference type="Proteomes" id="UP000243884"/>
    </source>
</evidence>
<dbReference type="InterPro" id="IPR010719">
    <property type="entry name" value="MnmM_MeTrfase"/>
</dbReference>
<dbReference type="RefSeq" id="WP_084097713.1">
    <property type="nucleotide sequence ID" value="NZ_FWXK01000001.1"/>
</dbReference>
<dbReference type="Gene3D" id="3.40.50.150">
    <property type="entry name" value="Vaccinia Virus protein VP39"/>
    <property type="match status" value="1"/>
</dbReference>
<dbReference type="GO" id="GO:0032259">
    <property type="term" value="P:methylation"/>
    <property type="evidence" value="ECO:0007669"/>
    <property type="project" value="UniProtKB-KW"/>
</dbReference>
<protein>
    <submittedName>
        <fullName evidence="1">rRNA methylase</fullName>
    </submittedName>
</protein>